<keyword evidence="8" id="KW-1185">Reference proteome</keyword>
<dbReference type="InterPro" id="IPR002528">
    <property type="entry name" value="MATE_fam"/>
</dbReference>
<dbReference type="Proteomes" id="UP000058446">
    <property type="component" value="Chromosome"/>
</dbReference>
<organism evidence="7 8">
    <name type="scientific">Corynebacterium lactis RW2-5</name>
    <dbReference type="NCBI Taxonomy" id="1408189"/>
    <lineage>
        <taxon>Bacteria</taxon>
        <taxon>Bacillati</taxon>
        <taxon>Actinomycetota</taxon>
        <taxon>Actinomycetes</taxon>
        <taxon>Mycobacteriales</taxon>
        <taxon>Corynebacteriaceae</taxon>
        <taxon>Corynebacterium</taxon>
    </lineage>
</organism>
<evidence type="ECO:0000256" key="3">
    <source>
        <dbReference type="ARBA" id="ARBA00022692"/>
    </source>
</evidence>
<evidence type="ECO:0000256" key="4">
    <source>
        <dbReference type="ARBA" id="ARBA00022989"/>
    </source>
</evidence>
<dbReference type="PANTHER" id="PTHR42893">
    <property type="entry name" value="PROTEIN DETOXIFICATION 44, CHLOROPLASTIC-RELATED"/>
    <property type="match status" value="1"/>
</dbReference>
<reference evidence="7 8" key="1">
    <citation type="submission" date="2013-10" db="EMBL/GenBank/DDBJ databases">
        <title>Complete genome sequence of Corynebacterium lactis DSM 45799(T), isolated from raw cow milk.</title>
        <authorList>
            <person name="Ruckert C."/>
            <person name="Albersmeier A."/>
            <person name="Lipski A."/>
            <person name="Kalinowski J."/>
        </authorList>
    </citation>
    <scope>NUCLEOTIDE SEQUENCE [LARGE SCALE GENOMIC DNA]</scope>
    <source>
        <strain evidence="7 8">RW2-5</strain>
    </source>
</reference>
<evidence type="ECO:0000256" key="6">
    <source>
        <dbReference type="SAM" id="Phobius"/>
    </source>
</evidence>
<feature type="transmembrane region" description="Helical" evidence="6">
    <location>
        <begin position="244"/>
        <end position="262"/>
    </location>
</feature>
<dbReference type="AlphaFoldDB" id="A0A0K2GZM4"/>
<feature type="transmembrane region" description="Helical" evidence="6">
    <location>
        <begin position="411"/>
        <end position="430"/>
    </location>
</feature>
<evidence type="ECO:0000313" key="8">
    <source>
        <dbReference type="Proteomes" id="UP000058446"/>
    </source>
</evidence>
<evidence type="ECO:0000256" key="5">
    <source>
        <dbReference type="ARBA" id="ARBA00023136"/>
    </source>
</evidence>
<feature type="transmembrane region" description="Helical" evidence="6">
    <location>
        <begin position="21"/>
        <end position="41"/>
    </location>
</feature>
<comment type="similarity">
    <text evidence="2">Belongs to the multi antimicrobial extrusion (MATE) (TC 2.A.66.1) family.</text>
</comment>
<dbReference type="PANTHER" id="PTHR42893:SF46">
    <property type="entry name" value="PROTEIN DETOXIFICATION 44, CHLOROPLASTIC"/>
    <property type="match status" value="1"/>
</dbReference>
<protein>
    <submittedName>
        <fullName evidence="7">Multidrug transporter MatE</fullName>
    </submittedName>
</protein>
<dbReference type="KEGG" id="clw:CLAC_05350"/>
<keyword evidence="5 6" id="KW-0472">Membrane</keyword>
<dbReference type="NCBIfam" id="TIGR00797">
    <property type="entry name" value="matE"/>
    <property type="match status" value="1"/>
</dbReference>
<keyword evidence="3 6" id="KW-0812">Transmembrane</keyword>
<comment type="subcellular location">
    <subcellularLocation>
        <location evidence="1">Membrane</location>
        <topology evidence="1">Multi-pass membrane protein</topology>
    </subcellularLocation>
</comment>
<feature type="transmembrane region" description="Helical" evidence="6">
    <location>
        <begin position="169"/>
        <end position="188"/>
    </location>
</feature>
<feature type="transmembrane region" description="Helical" evidence="6">
    <location>
        <begin position="53"/>
        <end position="77"/>
    </location>
</feature>
<dbReference type="InterPro" id="IPR044644">
    <property type="entry name" value="DinF-like"/>
</dbReference>
<feature type="transmembrane region" description="Helical" evidence="6">
    <location>
        <begin position="386"/>
        <end position="405"/>
    </location>
</feature>
<accession>A0A0K2GZM4</accession>
<dbReference type="EMBL" id="CP006841">
    <property type="protein sequence ID" value="ALA67234.1"/>
    <property type="molecule type" value="Genomic_DNA"/>
</dbReference>
<evidence type="ECO:0000256" key="1">
    <source>
        <dbReference type="ARBA" id="ARBA00004141"/>
    </source>
</evidence>
<feature type="transmembrane region" description="Helical" evidence="6">
    <location>
        <begin position="98"/>
        <end position="119"/>
    </location>
</feature>
<dbReference type="GO" id="GO:0015297">
    <property type="term" value="F:antiporter activity"/>
    <property type="evidence" value="ECO:0007669"/>
    <property type="project" value="InterPro"/>
</dbReference>
<feature type="transmembrane region" description="Helical" evidence="6">
    <location>
        <begin position="139"/>
        <end position="157"/>
    </location>
</feature>
<sequence>MSSLNDDSSVAHSREVTFRTIVSLALPALGVLAAPALYVLLDTAVIGRLGAVELAALAAGSTVFSVVTTQLTFLAYGTTARASRAFGRGAVKDAVAEGLQATWVALLVGGILFAVVGIFAPTFTSWLTPEQTVAREAGIWLRIAAFAIPLTLIAQAGNGWLRGIQNTRAPLVYVLAGLGPAALAIIPLVSAFGLAGSAMAVLGGELITGTLFLRRLLRECAKREIALAPRREVIVSQLVLGRDLIVRSLSFQVAFLSAAAVAGRVGATSLGGHQVMLQLWNLISLLLDSLAIAAQTLVGAALGAGTVAVARWTGRRVTYWSAGISVGLAVVFAVLNAAIVRLFTSHDGVIDAVVSGPWWILVAMIPIGGVVFALDGVLLGASDAAYLRNATVASVLLGFLPPVWLANFFGWGLGGIWAGLLLFMILRLAFVTVRFMGTKWHGAAHAGSEVSSEAQ</sequence>
<dbReference type="GO" id="GO:0042910">
    <property type="term" value="F:xenobiotic transmembrane transporter activity"/>
    <property type="evidence" value="ECO:0007669"/>
    <property type="project" value="InterPro"/>
</dbReference>
<dbReference type="OrthoDB" id="5242355at2"/>
<evidence type="ECO:0000256" key="2">
    <source>
        <dbReference type="ARBA" id="ARBA00010199"/>
    </source>
</evidence>
<dbReference type="RefSeq" id="WP_053412005.1">
    <property type="nucleotide sequence ID" value="NZ_CP006841.1"/>
</dbReference>
<feature type="transmembrane region" description="Helical" evidence="6">
    <location>
        <begin position="194"/>
        <end position="213"/>
    </location>
</feature>
<feature type="transmembrane region" description="Helical" evidence="6">
    <location>
        <begin position="317"/>
        <end position="338"/>
    </location>
</feature>
<dbReference type="CDD" id="cd13136">
    <property type="entry name" value="MATE_DinF_like"/>
    <property type="match status" value="1"/>
</dbReference>
<gene>
    <name evidence="7" type="ORF">CLAC_05350</name>
</gene>
<dbReference type="STRING" id="1408189.CLAC_05350"/>
<keyword evidence="4 6" id="KW-1133">Transmembrane helix</keyword>
<dbReference type="Pfam" id="PF01554">
    <property type="entry name" value="MatE"/>
    <property type="match status" value="2"/>
</dbReference>
<feature type="transmembrane region" description="Helical" evidence="6">
    <location>
        <begin position="282"/>
        <end position="310"/>
    </location>
</feature>
<dbReference type="PATRIC" id="fig|1408189.4.peg.1065"/>
<dbReference type="GO" id="GO:0005886">
    <property type="term" value="C:plasma membrane"/>
    <property type="evidence" value="ECO:0007669"/>
    <property type="project" value="TreeGrafter"/>
</dbReference>
<feature type="transmembrane region" description="Helical" evidence="6">
    <location>
        <begin position="358"/>
        <end position="379"/>
    </location>
</feature>
<name>A0A0K2GZM4_9CORY</name>
<proteinExistence type="inferred from homology"/>
<evidence type="ECO:0000313" key="7">
    <source>
        <dbReference type="EMBL" id="ALA67234.1"/>
    </source>
</evidence>